<dbReference type="InterPro" id="IPR036591">
    <property type="entry name" value="YggU-like_sf"/>
</dbReference>
<name>A0A0C9QTX7_9HYME</name>
<evidence type="ECO:0000256" key="1">
    <source>
        <dbReference type="ARBA" id="ARBA00010364"/>
    </source>
</evidence>
<dbReference type="EMBL" id="GBYB01007194">
    <property type="protein sequence ID" value="JAG76961.1"/>
    <property type="molecule type" value="Transcribed_RNA"/>
</dbReference>
<dbReference type="InterPro" id="IPR003746">
    <property type="entry name" value="DUF167"/>
</dbReference>
<proteinExistence type="inferred from homology"/>
<protein>
    <submittedName>
        <fullName evidence="3">CO040_1 protein</fullName>
    </submittedName>
</protein>
<dbReference type="Pfam" id="PF02594">
    <property type="entry name" value="DUF167"/>
    <property type="match status" value="1"/>
</dbReference>
<dbReference type="HAMAP" id="MF_00634">
    <property type="entry name" value="UPF0235"/>
    <property type="match status" value="1"/>
</dbReference>
<dbReference type="AlphaFoldDB" id="A0A0C9QTX7"/>
<dbReference type="PANTHER" id="PTHR13420:SF7">
    <property type="entry name" value="UPF0235 PROTEIN C15ORF40"/>
    <property type="match status" value="1"/>
</dbReference>
<dbReference type="SUPFAM" id="SSF69786">
    <property type="entry name" value="YggU-like"/>
    <property type="match status" value="1"/>
</dbReference>
<evidence type="ECO:0000313" key="3">
    <source>
        <dbReference type="EMBL" id="JAG76961.1"/>
    </source>
</evidence>
<dbReference type="GO" id="GO:0005737">
    <property type="term" value="C:cytoplasm"/>
    <property type="evidence" value="ECO:0007669"/>
    <property type="project" value="TreeGrafter"/>
</dbReference>
<feature type="region of interest" description="Disordered" evidence="2">
    <location>
        <begin position="25"/>
        <end position="50"/>
    </location>
</feature>
<organism evidence="3">
    <name type="scientific">Fopius arisanus</name>
    <dbReference type="NCBI Taxonomy" id="64838"/>
    <lineage>
        <taxon>Eukaryota</taxon>
        <taxon>Metazoa</taxon>
        <taxon>Ecdysozoa</taxon>
        <taxon>Arthropoda</taxon>
        <taxon>Hexapoda</taxon>
        <taxon>Insecta</taxon>
        <taxon>Pterygota</taxon>
        <taxon>Neoptera</taxon>
        <taxon>Endopterygota</taxon>
        <taxon>Hymenoptera</taxon>
        <taxon>Apocrita</taxon>
        <taxon>Ichneumonoidea</taxon>
        <taxon>Braconidae</taxon>
        <taxon>Opiinae</taxon>
        <taxon>Fopius</taxon>
    </lineage>
</organism>
<dbReference type="SMART" id="SM01152">
    <property type="entry name" value="DUF167"/>
    <property type="match status" value="1"/>
</dbReference>
<sequence>MNVVLSSSINGVITGGRISLREMSKKSLRKGTKGLPADNDTISPSGPVTTDKDGNVVIKIHAKPGAKHNSIKDISEEGVGVAISAPPVEGEANTELVKYLSTVLGLRKSDVTLDRGSRSRQKKVIVTGSTATAVLDKLKQEIRSNT</sequence>
<reference evidence="3" key="1">
    <citation type="submission" date="2015-01" db="EMBL/GenBank/DDBJ databases">
        <title>Transcriptome Assembly of Fopius arisanus.</title>
        <authorList>
            <person name="Geib S."/>
        </authorList>
    </citation>
    <scope>NUCLEOTIDE SEQUENCE</scope>
</reference>
<dbReference type="PANTHER" id="PTHR13420">
    <property type="entry name" value="UPF0235 PROTEIN C15ORF40"/>
    <property type="match status" value="1"/>
</dbReference>
<evidence type="ECO:0000256" key="2">
    <source>
        <dbReference type="SAM" id="MobiDB-lite"/>
    </source>
</evidence>
<accession>A0A0C9QTX7</accession>
<gene>
    <name evidence="3" type="primary">CO040_1</name>
    <name evidence="3" type="ORF">g.32326</name>
</gene>
<comment type="similarity">
    <text evidence="1">Belongs to the UPF0235 family.</text>
</comment>
<dbReference type="Gene3D" id="3.30.1200.10">
    <property type="entry name" value="YggU-like"/>
    <property type="match status" value="1"/>
</dbReference>
<dbReference type="NCBIfam" id="TIGR00251">
    <property type="entry name" value="DUF167 family protein"/>
    <property type="match status" value="1"/>
</dbReference>